<accession>A0A8C5IXA9</accession>
<feature type="region of interest" description="Disordered" evidence="1">
    <location>
        <begin position="285"/>
        <end position="406"/>
    </location>
</feature>
<protein>
    <recommendedName>
        <fullName evidence="4">SP2 factor</fullName>
    </recommendedName>
</protein>
<evidence type="ECO:0008006" key="4">
    <source>
        <dbReference type="Google" id="ProtNLM"/>
    </source>
</evidence>
<evidence type="ECO:0000313" key="3">
    <source>
        <dbReference type="Proteomes" id="UP000694408"/>
    </source>
</evidence>
<feature type="region of interest" description="Disordered" evidence="1">
    <location>
        <begin position="1"/>
        <end position="269"/>
    </location>
</feature>
<feature type="compositionally biased region" description="Pro residues" evidence="1">
    <location>
        <begin position="23"/>
        <end position="37"/>
    </location>
</feature>
<feature type="compositionally biased region" description="Low complexity" evidence="1">
    <location>
        <begin position="156"/>
        <end position="175"/>
    </location>
</feature>
<proteinExistence type="predicted"/>
<sequence length="541" mass="54884">NTQNRRPRGALWARTPLDFTSTPSPPRPRGAPSPGSPPRTAGGAGPGLGAPQIPPSPDSQLVPTAVGRGAAPGGPPGALSSQRTPIPPKPLPRPRSSFSFCVRGLLPKPGCKTPKDPKTENHGPPARGVGQVRGAGDRGDPRAGNYGVPGGGRPGVPGREGAARGSPGGRAACRGQAEFPGIAGSRGGRLRGHGDRQHARRDTGSRGDRGDTGVAADPRGTRGARAAGPGGGARPQGGAGVAGGQRGRARPEECGRPGSPGPAAAPVLPARGRAGWVGVGTLQVRAGAAARRGPRSPPSSPRPRSRSNSCFVSLSPHFSRDSGRKWVSHPRAAQAKRGSEGGGPPPAQRPQPGQGDVPEPPVSLVGDGRAGLARLGPSPGSRSSEGSWGGPGGPRPRPPSGGSRAPPLLCSLPFSFSFLPFGLDVPGPVAEQVETVLIETTAENIIQAGSNLLIVQSPGAGQPAVLQQLQVVQPKQEPQVVQIPQQALRVVQAASATLPTVPQKPSQNFQIQAAEPTPTQVRPPWDPLHGVPCGFCPGFGR</sequence>
<name>A0A8C5IXA9_JUNHY</name>
<evidence type="ECO:0000313" key="2">
    <source>
        <dbReference type="Ensembl" id="ENSJHYP00000009647.1"/>
    </source>
</evidence>
<feature type="compositionally biased region" description="Gly residues" evidence="1">
    <location>
        <begin position="228"/>
        <end position="246"/>
    </location>
</feature>
<keyword evidence="3" id="KW-1185">Reference proteome</keyword>
<reference evidence="2" key="1">
    <citation type="submission" date="2025-08" db="UniProtKB">
        <authorList>
            <consortium name="Ensembl"/>
        </authorList>
    </citation>
    <scope>IDENTIFICATION</scope>
</reference>
<reference evidence="2" key="2">
    <citation type="submission" date="2025-09" db="UniProtKB">
        <authorList>
            <consortium name="Ensembl"/>
        </authorList>
    </citation>
    <scope>IDENTIFICATION</scope>
</reference>
<feature type="compositionally biased region" description="Low complexity" evidence="1">
    <location>
        <begin position="376"/>
        <end position="386"/>
    </location>
</feature>
<feature type="compositionally biased region" description="Low complexity" evidence="1">
    <location>
        <begin position="212"/>
        <end position="227"/>
    </location>
</feature>
<dbReference type="Proteomes" id="UP000694408">
    <property type="component" value="Unplaced"/>
</dbReference>
<evidence type="ECO:0000256" key="1">
    <source>
        <dbReference type="SAM" id="MobiDB-lite"/>
    </source>
</evidence>
<organism evidence="2 3">
    <name type="scientific">Junco hyemalis</name>
    <name type="common">Dark-eyed junco</name>
    <dbReference type="NCBI Taxonomy" id="40217"/>
    <lineage>
        <taxon>Eukaryota</taxon>
        <taxon>Metazoa</taxon>
        <taxon>Chordata</taxon>
        <taxon>Craniata</taxon>
        <taxon>Vertebrata</taxon>
        <taxon>Euteleostomi</taxon>
        <taxon>Archelosauria</taxon>
        <taxon>Archosauria</taxon>
        <taxon>Dinosauria</taxon>
        <taxon>Saurischia</taxon>
        <taxon>Theropoda</taxon>
        <taxon>Coelurosauria</taxon>
        <taxon>Aves</taxon>
        <taxon>Neognathae</taxon>
        <taxon>Neoaves</taxon>
        <taxon>Telluraves</taxon>
        <taxon>Australaves</taxon>
        <taxon>Passeriformes</taxon>
        <taxon>Passerellidae</taxon>
        <taxon>Junco</taxon>
    </lineage>
</organism>
<dbReference type="OMA" id="WVSHPRA"/>
<feature type="compositionally biased region" description="Basic and acidic residues" evidence="1">
    <location>
        <begin position="192"/>
        <end position="211"/>
    </location>
</feature>
<dbReference type="Ensembl" id="ENSJHYT00000011668.1">
    <property type="protein sequence ID" value="ENSJHYP00000009647.1"/>
    <property type="gene ID" value="ENSJHYG00000007577.1"/>
</dbReference>
<dbReference type="AlphaFoldDB" id="A0A8C5IXA9"/>